<dbReference type="InterPro" id="IPR053149">
    <property type="entry name" value="TPK"/>
</dbReference>
<keyword evidence="8" id="KW-1185">Reference proteome</keyword>
<dbReference type="EC" id="2.7.6.2" evidence="5"/>
<name>A0A1M5SF62_9BACT</name>
<dbReference type="GO" id="GO:0030975">
    <property type="term" value="F:thiamine binding"/>
    <property type="evidence" value="ECO:0007669"/>
    <property type="project" value="InterPro"/>
</dbReference>
<proteinExistence type="predicted"/>
<dbReference type="Proteomes" id="UP000242592">
    <property type="component" value="Unassembled WGS sequence"/>
</dbReference>
<dbReference type="CDD" id="cd07995">
    <property type="entry name" value="TPK"/>
    <property type="match status" value="1"/>
</dbReference>
<gene>
    <name evidence="7" type="ORF">SAMN02745199_0838</name>
</gene>
<evidence type="ECO:0000256" key="4">
    <source>
        <dbReference type="ARBA" id="ARBA00022840"/>
    </source>
</evidence>
<dbReference type="Pfam" id="PF04263">
    <property type="entry name" value="TPK_catalytic"/>
    <property type="match status" value="1"/>
</dbReference>
<protein>
    <recommendedName>
        <fullName evidence="5">Thiamine diphosphokinase</fullName>
        <ecNumber evidence="5">2.7.6.2</ecNumber>
    </recommendedName>
</protein>
<dbReference type="InterPro" id="IPR036759">
    <property type="entry name" value="TPK_catalytic_sf"/>
</dbReference>
<dbReference type="GO" id="GO:0009229">
    <property type="term" value="P:thiamine diphosphate biosynthetic process"/>
    <property type="evidence" value="ECO:0007669"/>
    <property type="project" value="InterPro"/>
</dbReference>
<dbReference type="InterPro" id="IPR007373">
    <property type="entry name" value="Thiamin_PyroPKinase_B1-bd"/>
</dbReference>
<keyword evidence="3 7" id="KW-0418">Kinase</keyword>
<dbReference type="Pfam" id="PF04265">
    <property type="entry name" value="TPK_B1_binding"/>
    <property type="match status" value="1"/>
</dbReference>
<dbReference type="OrthoDB" id="9804377at2"/>
<evidence type="ECO:0000256" key="1">
    <source>
        <dbReference type="ARBA" id="ARBA00022679"/>
    </source>
</evidence>
<dbReference type="InterPro" id="IPR007371">
    <property type="entry name" value="TPK_catalytic"/>
</dbReference>
<dbReference type="InterPro" id="IPR006282">
    <property type="entry name" value="Thi_PPkinase"/>
</dbReference>
<organism evidence="7 8">
    <name type="scientific">Thermosipho atlanticus DSM 15807</name>
    <dbReference type="NCBI Taxonomy" id="1123380"/>
    <lineage>
        <taxon>Bacteria</taxon>
        <taxon>Thermotogati</taxon>
        <taxon>Thermotogota</taxon>
        <taxon>Thermotogae</taxon>
        <taxon>Thermotogales</taxon>
        <taxon>Fervidobacteriaceae</taxon>
        <taxon>Thermosipho</taxon>
    </lineage>
</organism>
<evidence type="ECO:0000313" key="8">
    <source>
        <dbReference type="Proteomes" id="UP000242592"/>
    </source>
</evidence>
<dbReference type="PANTHER" id="PTHR41299">
    <property type="entry name" value="THIAMINE PYROPHOSPHOKINASE"/>
    <property type="match status" value="1"/>
</dbReference>
<dbReference type="STRING" id="1123380.SAMN02745199_0838"/>
<dbReference type="AlphaFoldDB" id="A0A1M5SF62"/>
<dbReference type="RefSeq" id="WP_073072566.1">
    <property type="nucleotide sequence ID" value="NZ_FQXN01000003.1"/>
</dbReference>
<reference evidence="8" key="1">
    <citation type="submission" date="2016-11" db="EMBL/GenBank/DDBJ databases">
        <authorList>
            <person name="Varghese N."/>
            <person name="Submissions S."/>
        </authorList>
    </citation>
    <scope>NUCLEOTIDE SEQUENCE [LARGE SCALE GENOMIC DNA]</scope>
    <source>
        <strain evidence="8">DSM 15807</strain>
    </source>
</reference>
<keyword evidence="1" id="KW-0808">Transferase</keyword>
<evidence type="ECO:0000259" key="6">
    <source>
        <dbReference type="SMART" id="SM00983"/>
    </source>
</evidence>
<keyword evidence="4" id="KW-0067">ATP-binding</keyword>
<evidence type="ECO:0000313" key="7">
    <source>
        <dbReference type="EMBL" id="SHH37085.1"/>
    </source>
</evidence>
<dbReference type="GO" id="GO:0005524">
    <property type="term" value="F:ATP binding"/>
    <property type="evidence" value="ECO:0007669"/>
    <property type="project" value="UniProtKB-KW"/>
</dbReference>
<dbReference type="SUPFAM" id="SSF63999">
    <property type="entry name" value="Thiamin pyrophosphokinase, catalytic domain"/>
    <property type="match status" value="1"/>
</dbReference>
<dbReference type="Gene3D" id="3.40.50.10240">
    <property type="entry name" value="Thiamin pyrophosphokinase, catalytic domain"/>
    <property type="match status" value="1"/>
</dbReference>
<dbReference type="PANTHER" id="PTHR41299:SF1">
    <property type="entry name" value="THIAMINE PYROPHOSPHOKINASE"/>
    <property type="match status" value="1"/>
</dbReference>
<evidence type="ECO:0000256" key="5">
    <source>
        <dbReference type="NCBIfam" id="TIGR01378"/>
    </source>
</evidence>
<sequence length="202" mass="22724">MKASIVLNGASKELNILNSDLIIAVDGGANLLKDKGILPHVIIGDLDSIDKKTLDYFKTKNIKILKFPVEKDEIDCELAIKYAIDIGADEIEILNFDGERLDMILALFGLMKKYKHKIVARSKKVDIGVLRNCSEIIVEKNEVWSFIALCKAKISLDGFKYKFNGYMDITNPIGVSNVTISKKIKINVSDGEVIYFRWKKNP</sequence>
<evidence type="ECO:0000256" key="2">
    <source>
        <dbReference type="ARBA" id="ARBA00022741"/>
    </source>
</evidence>
<dbReference type="GO" id="GO:0016301">
    <property type="term" value="F:kinase activity"/>
    <property type="evidence" value="ECO:0007669"/>
    <property type="project" value="UniProtKB-KW"/>
</dbReference>
<feature type="domain" description="Thiamin pyrophosphokinase thiamin-binding" evidence="6">
    <location>
        <begin position="128"/>
        <end position="194"/>
    </location>
</feature>
<keyword evidence="2" id="KW-0547">Nucleotide-binding</keyword>
<accession>A0A1M5SF62</accession>
<evidence type="ECO:0000256" key="3">
    <source>
        <dbReference type="ARBA" id="ARBA00022777"/>
    </source>
</evidence>
<dbReference type="EMBL" id="FQXN01000003">
    <property type="protein sequence ID" value="SHH37085.1"/>
    <property type="molecule type" value="Genomic_DNA"/>
</dbReference>
<dbReference type="NCBIfam" id="TIGR01378">
    <property type="entry name" value="thi_PPkinase"/>
    <property type="match status" value="1"/>
</dbReference>
<dbReference type="SMART" id="SM00983">
    <property type="entry name" value="TPK_B1_binding"/>
    <property type="match status" value="1"/>
</dbReference>
<dbReference type="GO" id="GO:0006772">
    <property type="term" value="P:thiamine metabolic process"/>
    <property type="evidence" value="ECO:0007669"/>
    <property type="project" value="UniProtKB-UniRule"/>
</dbReference>
<dbReference type="GO" id="GO:0004788">
    <property type="term" value="F:thiamine diphosphokinase activity"/>
    <property type="evidence" value="ECO:0007669"/>
    <property type="project" value="UniProtKB-UniRule"/>
</dbReference>